<dbReference type="EMBL" id="RJUL01000008">
    <property type="protein sequence ID" value="ROQ23275.1"/>
    <property type="molecule type" value="Genomic_DNA"/>
</dbReference>
<accession>A0A3N1P456</accession>
<name>A0A3N1P456_9GAMM</name>
<dbReference type="AlphaFoldDB" id="A0A3N1P456"/>
<organism evidence="1 2">
    <name type="scientific">Gallaecimonas pentaromativorans</name>
    <dbReference type="NCBI Taxonomy" id="584787"/>
    <lineage>
        <taxon>Bacteria</taxon>
        <taxon>Pseudomonadati</taxon>
        <taxon>Pseudomonadota</taxon>
        <taxon>Gammaproteobacteria</taxon>
        <taxon>Enterobacterales</taxon>
        <taxon>Gallaecimonadaceae</taxon>
        <taxon>Gallaecimonas</taxon>
    </lineage>
</organism>
<keyword evidence="2" id="KW-1185">Reference proteome</keyword>
<dbReference type="PROSITE" id="PS51257">
    <property type="entry name" value="PROKAR_LIPOPROTEIN"/>
    <property type="match status" value="1"/>
</dbReference>
<proteinExistence type="predicted"/>
<evidence type="ECO:0000313" key="1">
    <source>
        <dbReference type="EMBL" id="ROQ23275.1"/>
    </source>
</evidence>
<protein>
    <recommendedName>
        <fullName evidence="3">Lipoprotein</fullName>
    </recommendedName>
</protein>
<dbReference type="STRING" id="584787.GCA_001247655_03729"/>
<sequence>MRPLVLLALLLLGGCNDDLVFSPKLGDEQSYQVVTSTLVKPDGHYPSQHVDSQSLVRYRVTETGKVLRFDIANDYMALDASGQGRLRSDQPSSGDKEWRQLMAAGFELAVDANSGALVTLKGHDQALWQKALERGGSDLIRQLRQGMAVPGFVSAIPATPGATLALPDIQGHRATLTVDEVTPLQLSAHFSAEAEQARLYGRLQFDRKTTWLTHMALVMEAPFERFGITGQLRTLMVMAPKGSSLASLSYRTHYQQRDDEPFAIPTPPEQQSHAPATDHLYAEGYIDRRHDDLRLSYFLPGNPDRQELALDNIEALDASGQVIKDALLVQERSRYPLYGDIARIDTSLARTGWQENPTTIASIRADAKLYATTVRAKSLTLQPGKSQQLSLGGQTLTLSSPPNAPLELTLSHTNTATSWLLGFDGLQGTMNWQNDTKSLPDWLQPVEKEAIASIAGQGAEHLVFHLDKAPGQVTFYVLERSPEPVLRREVSFVSPNRYLANPHYPPPEALALFEGSDSAPLEPALHLDKGQGLLLTLPTAWQPLCKLSLDKGFSENGHPVTWQPAAVPEAGYLGFAAPGQQMVLATDDGKRRYFYGQSVTTRLDCTGTPGWQPLAFSADPASPWLVKVEGLDGNATVEATLARLQLLDDEGRPLALLDGHSGMPAKPGDTLASIGVDGYLRVAGLPVKARQLVVAPAPYQRQWTTDFPPLP</sequence>
<gene>
    <name evidence="1" type="ORF">EDC28_10813</name>
</gene>
<evidence type="ECO:0008006" key="3">
    <source>
        <dbReference type="Google" id="ProtNLM"/>
    </source>
</evidence>
<reference evidence="1 2" key="1">
    <citation type="submission" date="2018-11" db="EMBL/GenBank/DDBJ databases">
        <title>Genomic Encyclopedia of Type Strains, Phase IV (KMG-IV): sequencing the most valuable type-strain genomes for metagenomic binning, comparative biology and taxonomic classification.</title>
        <authorList>
            <person name="Goeker M."/>
        </authorList>
    </citation>
    <scope>NUCLEOTIDE SEQUENCE [LARGE SCALE GENOMIC DNA]</scope>
    <source>
        <strain evidence="1 2">DSM 21945</strain>
    </source>
</reference>
<comment type="caution">
    <text evidence="1">The sequence shown here is derived from an EMBL/GenBank/DDBJ whole genome shotgun (WGS) entry which is preliminary data.</text>
</comment>
<evidence type="ECO:0000313" key="2">
    <source>
        <dbReference type="Proteomes" id="UP000268033"/>
    </source>
</evidence>
<dbReference type="Proteomes" id="UP000268033">
    <property type="component" value="Unassembled WGS sequence"/>
</dbReference>
<dbReference type="RefSeq" id="WP_123422112.1">
    <property type="nucleotide sequence ID" value="NZ_RJUL01000008.1"/>
</dbReference>